<reference evidence="2" key="2">
    <citation type="submission" date="2015-06" db="UniProtKB">
        <authorList>
            <consortium name="EnsemblProtists"/>
        </authorList>
    </citation>
    <scope>IDENTIFICATION</scope>
    <source>
        <strain evidence="2">Pr102</strain>
    </source>
</reference>
<proteinExistence type="predicted"/>
<accession>H3GR77</accession>
<dbReference type="Proteomes" id="UP000005238">
    <property type="component" value="Unassembled WGS sequence"/>
</dbReference>
<dbReference type="InParanoid" id="H3GR77"/>
<dbReference type="VEuPathDB" id="FungiDB:KRP23_4059"/>
<dbReference type="VEuPathDB" id="FungiDB:KRP22_2685"/>
<dbReference type="Pfam" id="PF19033">
    <property type="entry name" value="Intu_longin_3"/>
    <property type="match status" value="1"/>
</dbReference>
<keyword evidence="3" id="KW-1185">Reference proteome</keyword>
<dbReference type="EMBL" id="DS566036">
    <property type="status" value="NOT_ANNOTATED_CDS"/>
    <property type="molecule type" value="Genomic_DNA"/>
</dbReference>
<organism evidence="2 3">
    <name type="scientific">Phytophthora ramorum</name>
    <name type="common">Sudden oak death agent</name>
    <dbReference type="NCBI Taxonomy" id="164328"/>
    <lineage>
        <taxon>Eukaryota</taxon>
        <taxon>Sar</taxon>
        <taxon>Stramenopiles</taxon>
        <taxon>Oomycota</taxon>
        <taxon>Peronosporomycetes</taxon>
        <taxon>Peronosporales</taxon>
        <taxon>Peronosporaceae</taxon>
        <taxon>Phytophthora</taxon>
    </lineage>
</organism>
<evidence type="ECO:0000313" key="2">
    <source>
        <dbReference type="EnsemblProtists" id="Phyra79360"/>
    </source>
</evidence>
<reference evidence="3" key="1">
    <citation type="journal article" date="2006" name="Science">
        <title>Phytophthora genome sequences uncover evolutionary origins and mechanisms of pathogenesis.</title>
        <authorList>
            <person name="Tyler B.M."/>
            <person name="Tripathy S."/>
            <person name="Zhang X."/>
            <person name="Dehal P."/>
            <person name="Jiang R.H."/>
            <person name="Aerts A."/>
            <person name="Arredondo F.D."/>
            <person name="Baxter L."/>
            <person name="Bensasson D."/>
            <person name="Beynon J.L."/>
            <person name="Chapman J."/>
            <person name="Damasceno C.M."/>
            <person name="Dorrance A.E."/>
            <person name="Dou D."/>
            <person name="Dickerman A.W."/>
            <person name="Dubchak I.L."/>
            <person name="Garbelotto M."/>
            <person name="Gijzen M."/>
            <person name="Gordon S.G."/>
            <person name="Govers F."/>
            <person name="Grunwald N.J."/>
            <person name="Huang W."/>
            <person name="Ivors K.L."/>
            <person name="Jones R.W."/>
            <person name="Kamoun S."/>
            <person name="Krampis K."/>
            <person name="Lamour K.H."/>
            <person name="Lee M.K."/>
            <person name="McDonald W.H."/>
            <person name="Medina M."/>
            <person name="Meijer H.J."/>
            <person name="Nordberg E.K."/>
            <person name="Maclean D.J."/>
            <person name="Ospina-Giraldo M.D."/>
            <person name="Morris P.F."/>
            <person name="Phuntumart V."/>
            <person name="Putnam N.H."/>
            <person name="Rash S."/>
            <person name="Rose J.K."/>
            <person name="Sakihama Y."/>
            <person name="Salamov A.A."/>
            <person name="Savidor A."/>
            <person name="Scheuring C.F."/>
            <person name="Smith B.M."/>
            <person name="Sobral B.W."/>
            <person name="Terry A."/>
            <person name="Torto-Alalibo T.A."/>
            <person name="Win J."/>
            <person name="Xu Z."/>
            <person name="Zhang H."/>
            <person name="Grigoriev I.V."/>
            <person name="Rokhsar D.S."/>
            <person name="Boore J.L."/>
        </authorList>
    </citation>
    <scope>NUCLEOTIDE SEQUENCE [LARGE SCALE GENOMIC DNA]</scope>
    <source>
        <strain evidence="3">Pr102</strain>
    </source>
</reference>
<protein>
    <recommendedName>
        <fullName evidence="1">CCZ1/INTU/HPS4 third Longin domain-containing protein</fullName>
    </recommendedName>
</protein>
<evidence type="ECO:0000313" key="3">
    <source>
        <dbReference type="Proteomes" id="UP000005238"/>
    </source>
</evidence>
<dbReference type="GO" id="GO:0016192">
    <property type="term" value="P:vesicle-mediated transport"/>
    <property type="evidence" value="ECO:0007669"/>
    <property type="project" value="InterPro"/>
</dbReference>
<dbReference type="eggNOG" id="ENOG502RRJW">
    <property type="taxonomic scope" value="Eukaryota"/>
</dbReference>
<name>H3GR77_PHYRM</name>
<dbReference type="STRING" id="164328.H3GR77"/>
<dbReference type="HOGENOM" id="CLU_1351250_0_0_1"/>
<dbReference type="EnsemblProtists" id="Phyra79360">
    <property type="protein sequence ID" value="Phyra79360"/>
    <property type="gene ID" value="Phyra79360"/>
</dbReference>
<sequence>MSAKRRVVVWHEADLTMIILLRMNETKLTPLGAEPGVLNAASLERLEDYLDSHQRFQDLAQLIFTRYSSTFAPEKSIPNLRPLPPFLYINRVNLAFRIQHVPRLLKSKEDDLFPVPVKLLAHYFPASTLALVNDLHAELHRSSNVGNREICVRTRHAGWVLAKKSETSHRELYVFFDSKISSVYDLSDSLQMLLHDQFGNVLF</sequence>
<dbReference type="InterPro" id="IPR043989">
    <property type="entry name" value="CCZ1/INTU/HSP4_longin_3"/>
</dbReference>
<feature type="domain" description="CCZ1/INTU/HPS4 third Longin" evidence="1">
    <location>
        <begin position="84"/>
        <end position="188"/>
    </location>
</feature>
<dbReference type="AlphaFoldDB" id="H3GR77"/>
<evidence type="ECO:0000259" key="1">
    <source>
        <dbReference type="Pfam" id="PF19033"/>
    </source>
</evidence>